<comment type="caution">
    <text evidence="8">The sequence shown here is derived from an EMBL/GenBank/DDBJ whole genome shotgun (WGS) entry which is preliminary data.</text>
</comment>
<dbReference type="InterPro" id="IPR029751">
    <property type="entry name" value="Ribosomal_L25_dom"/>
</dbReference>
<evidence type="ECO:0000256" key="3">
    <source>
        <dbReference type="ARBA" id="ARBA00022980"/>
    </source>
</evidence>
<keyword evidence="4 5" id="KW-0687">Ribonucleoprotein</keyword>
<dbReference type="NCBIfam" id="NF004131">
    <property type="entry name" value="PRK05618.2-1"/>
    <property type="match status" value="1"/>
</dbReference>
<evidence type="ECO:0000256" key="1">
    <source>
        <dbReference type="ARBA" id="ARBA00022730"/>
    </source>
</evidence>
<dbReference type="Pfam" id="PF14693">
    <property type="entry name" value="Ribosomal_TL5_C"/>
    <property type="match status" value="1"/>
</dbReference>
<dbReference type="GO" id="GO:0005840">
    <property type="term" value="C:ribosome"/>
    <property type="evidence" value="ECO:0007669"/>
    <property type="project" value="UniProtKB-KW"/>
</dbReference>
<keyword evidence="2 5" id="KW-0694">RNA-binding</keyword>
<dbReference type="InterPro" id="IPR020057">
    <property type="entry name" value="Ribosomal_bL25_b-dom"/>
</dbReference>
<dbReference type="NCBIfam" id="TIGR00731">
    <property type="entry name" value="bL25_bact_ctc"/>
    <property type="match status" value="1"/>
</dbReference>
<dbReference type="InterPro" id="IPR001021">
    <property type="entry name" value="Ribosomal_bL25_long"/>
</dbReference>
<dbReference type="PANTHER" id="PTHR33284:SF1">
    <property type="entry name" value="RIBOSOMAL PROTEIN L25_GLN-TRNA SYNTHETASE, ANTI-CODON-BINDING DOMAIN-CONTAINING PROTEIN"/>
    <property type="match status" value="1"/>
</dbReference>
<dbReference type="Gene3D" id="2.40.240.10">
    <property type="entry name" value="Ribosomal Protein L25, Chain P"/>
    <property type="match status" value="1"/>
</dbReference>
<gene>
    <name evidence="5" type="primary">rplY</name>
    <name evidence="5" type="synonym">ctc</name>
    <name evidence="8" type="ORF">GCM10009855_00210</name>
</gene>
<name>A0ABN3GZ51_9ACTN</name>
<comment type="subunit">
    <text evidence="5">Part of the 50S ribosomal subunit; part of the 5S rRNA/L5/L18/L25 subcomplex. Contacts the 5S rRNA. Binds to the 5S rRNA independently of L5 and L18.</text>
</comment>
<organism evidence="8 9">
    <name type="scientific">Gordonia cholesterolivorans</name>
    <dbReference type="NCBI Taxonomy" id="559625"/>
    <lineage>
        <taxon>Bacteria</taxon>
        <taxon>Bacillati</taxon>
        <taxon>Actinomycetota</taxon>
        <taxon>Actinomycetes</taxon>
        <taxon>Mycobacteriales</taxon>
        <taxon>Gordoniaceae</taxon>
        <taxon>Gordonia</taxon>
    </lineage>
</organism>
<accession>A0ABN3GZ51</accession>
<proteinExistence type="inferred from homology"/>
<evidence type="ECO:0000313" key="8">
    <source>
        <dbReference type="EMBL" id="GAA2364965.1"/>
    </source>
</evidence>
<comment type="function">
    <text evidence="5">This is one of the proteins that binds to the 5S RNA in the ribosome where it forms part of the central protuberance.</text>
</comment>
<dbReference type="InterPro" id="IPR020056">
    <property type="entry name" value="Rbsml_bL25/Gln-tRNA_synth_N"/>
</dbReference>
<dbReference type="CDD" id="cd00495">
    <property type="entry name" value="Ribosomal_L25_TL5_CTC"/>
    <property type="match status" value="1"/>
</dbReference>
<evidence type="ECO:0000259" key="6">
    <source>
        <dbReference type="Pfam" id="PF01386"/>
    </source>
</evidence>
<dbReference type="Proteomes" id="UP001501170">
    <property type="component" value="Unassembled WGS sequence"/>
</dbReference>
<dbReference type="HAMAP" id="MF_01334">
    <property type="entry name" value="Ribosomal_bL25_CTC"/>
    <property type="match status" value="1"/>
</dbReference>
<protein>
    <recommendedName>
        <fullName evidence="5">Large ribosomal subunit protein bL25</fullName>
    </recommendedName>
    <alternativeName>
        <fullName evidence="5">General stress protein CTC</fullName>
    </alternativeName>
</protein>
<reference evidence="8 9" key="1">
    <citation type="journal article" date="2019" name="Int. J. Syst. Evol. Microbiol.">
        <title>The Global Catalogue of Microorganisms (GCM) 10K type strain sequencing project: providing services to taxonomists for standard genome sequencing and annotation.</title>
        <authorList>
            <consortium name="The Broad Institute Genomics Platform"/>
            <consortium name="The Broad Institute Genome Sequencing Center for Infectious Disease"/>
            <person name="Wu L."/>
            <person name="Ma J."/>
        </authorList>
    </citation>
    <scope>NUCLEOTIDE SEQUENCE [LARGE SCALE GENOMIC DNA]</scope>
    <source>
        <strain evidence="8 9">JCM 16227</strain>
    </source>
</reference>
<feature type="domain" description="Large ribosomal subunit protein bL25 L25" evidence="6">
    <location>
        <begin position="7"/>
        <end position="93"/>
    </location>
</feature>
<dbReference type="InterPro" id="IPR020930">
    <property type="entry name" value="Ribosomal_uL5_bac-type"/>
</dbReference>
<dbReference type="InterPro" id="IPR037121">
    <property type="entry name" value="Ribosomal_bL25_C"/>
</dbReference>
<evidence type="ECO:0000256" key="2">
    <source>
        <dbReference type="ARBA" id="ARBA00022884"/>
    </source>
</evidence>
<evidence type="ECO:0000313" key="9">
    <source>
        <dbReference type="Proteomes" id="UP001501170"/>
    </source>
</evidence>
<evidence type="ECO:0000256" key="5">
    <source>
        <dbReference type="HAMAP-Rule" id="MF_01334"/>
    </source>
</evidence>
<dbReference type="PANTHER" id="PTHR33284">
    <property type="entry name" value="RIBOSOMAL PROTEIN L25/GLN-TRNA SYNTHETASE, ANTI-CODON-BINDING DOMAIN-CONTAINING PROTEIN"/>
    <property type="match status" value="1"/>
</dbReference>
<sequence length="201" mass="21010">MATAPQLAAAVREEKGKGAARRARAAGQVPAVLYGHGTDPEHLLLPDRELAAILRANGVNAVVELDIAGQKQLALTKQVDVHPIRNYIEHVDLLIVKRGEKVNVEVAILIEGVAASGTLTIQDASAVEVEAEALHIPENIVVDVHNLPAGTNVTAADLKLPAGVELITDPETLVVTIEAAKTAAETVGEEADEEAAEDAAE</sequence>
<keyword evidence="3 5" id="KW-0689">Ribosomal protein</keyword>
<dbReference type="InterPro" id="IPR011035">
    <property type="entry name" value="Ribosomal_bL25/Gln-tRNA_synth"/>
</dbReference>
<keyword evidence="9" id="KW-1185">Reference proteome</keyword>
<dbReference type="Pfam" id="PF01386">
    <property type="entry name" value="Ribosomal_L25p"/>
    <property type="match status" value="1"/>
</dbReference>
<dbReference type="RefSeq" id="WP_006897698.1">
    <property type="nucleotide sequence ID" value="NZ_BAAARB010000001.1"/>
</dbReference>
<evidence type="ECO:0000256" key="4">
    <source>
        <dbReference type="ARBA" id="ARBA00023274"/>
    </source>
</evidence>
<comment type="similarity">
    <text evidence="5">Belongs to the bacterial ribosomal protein bL25 family. CTC subfamily.</text>
</comment>
<evidence type="ECO:0000259" key="7">
    <source>
        <dbReference type="Pfam" id="PF14693"/>
    </source>
</evidence>
<keyword evidence="1 5" id="KW-0699">rRNA-binding</keyword>
<dbReference type="Gene3D" id="2.170.120.20">
    <property type="entry name" value="Ribosomal protein L25, beta domain"/>
    <property type="match status" value="1"/>
</dbReference>
<dbReference type="EMBL" id="BAAARB010000001">
    <property type="protein sequence ID" value="GAA2364965.1"/>
    <property type="molecule type" value="Genomic_DNA"/>
</dbReference>
<feature type="domain" description="Large ribosomal subunit protein bL25 beta" evidence="7">
    <location>
        <begin position="101"/>
        <end position="180"/>
    </location>
</feature>
<dbReference type="SUPFAM" id="SSF50715">
    <property type="entry name" value="Ribosomal protein L25-like"/>
    <property type="match status" value="1"/>
</dbReference>